<dbReference type="EMBL" id="JALBCA010000159">
    <property type="protein sequence ID" value="KAI2381907.1"/>
    <property type="molecule type" value="Genomic_DNA"/>
</dbReference>
<sequence length="481" mass="53529">MAVIPPTLVELAYISSAHRSGSQKRSFPNLTGSKKTSVALVVLIVIAIVLVSSLIVGLYCVARRHHRQETRTNSATKPERYSETYSPIQVGKVEKPQSSLTSPLLRSSDTTYRPINSAAQFDSNPPPHIRFPPEAANNSSLLPPEPERRSLDLDVVTPYQLSIAATSARHSFASDITSSVSSIIDKYRKLPGDRCYDSDNSAATVRPQNQEIDNRNVFQSIDQSRSILRSSCDSSGQKSANPQDTPPSSSNNRTTPMTGKDKTHSAAEPSKISSNGSRYTQDYFPHTPFSMNRDSKGMTSLLPRTSPRTPGMYLGVPHENASQNESYTDLLRSPLQDNYRASEQSCVDSQQLHPWPLAITPEEHIELRDFLSPNFPLVHNQPQSTTQSVHLELAPPRDSVQFEWKQKMRESDSATIRAHHNQPTETAVDTDSNNINLSSNNSVTQTQSLSSDCQNSGSSREPKVKRKRRTRLYKLVKKILY</sequence>
<gene>
    <name evidence="1" type="ORF">LOY88_006489</name>
</gene>
<accession>A0ACB8UN07</accession>
<protein>
    <submittedName>
        <fullName evidence="1">Uncharacterized protein</fullName>
    </submittedName>
</protein>
<comment type="caution">
    <text evidence="1">The sequence shown here is derived from an EMBL/GenBank/DDBJ whole genome shotgun (WGS) entry which is preliminary data.</text>
</comment>
<reference evidence="1" key="1">
    <citation type="journal article" date="2022" name="bioRxiv">
        <title>Population genetic analysis of Ophidiomyces ophidiicola, the causative agent of snake fungal disease, indicates recent introductions to the USA.</title>
        <authorList>
            <person name="Ladner J.T."/>
            <person name="Palmer J.M."/>
            <person name="Ettinger C.L."/>
            <person name="Stajich J.E."/>
            <person name="Farrell T.M."/>
            <person name="Glorioso B.M."/>
            <person name="Lawson B."/>
            <person name="Price S.J."/>
            <person name="Stengle A.G."/>
            <person name="Grear D.A."/>
            <person name="Lorch J.M."/>
        </authorList>
    </citation>
    <scope>NUCLEOTIDE SEQUENCE</scope>
    <source>
        <strain evidence="1">NWHC 24266-5</strain>
    </source>
</reference>
<organism evidence="1">
    <name type="scientific">Ophidiomyces ophidiicola</name>
    <dbReference type="NCBI Taxonomy" id="1387563"/>
    <lineage>
        <taxon>Eukaryota</taxon>
        <taxon>Fungi</taxon>
        <taxon>Dikarya</taxon>
        <taxon>Ascomycota</taxon>
        <taxon>Pezizomycotina</taxon>
        <taxon>Eurotiomycetes</taxon>
        <taxon>Eurotiomycetidae</taxon>
        <taxon>Onygenales</taxon>
        <taxon>Onygenaceae</taxon>
        <taxon>Ophidiomyces</taxon>
    </lineage>
</organism>
<proteinExistence type="predicted"/>
<evidence type="ECO:0000313" key="1">
    <source>
        <dbReference type="EMBL" id="KAI2381907.1"/>
    </source>
</evidence>
<name>A0ACB8UN07_9EURO</name>